<feature type="compositionally biased region" description="Low complexity" evidence="1">
    <location>
        <begin position="1113"/>
        <end position="1124"/>
    </location>
</feature>
<evidence type="ECO:0000256" key="1">
    <source>
        <dbReference type="SAM" id="MobiDB-lite"/>
    </source>
</evidence>
<dbReference type="Pfam" id="PF16201">
    <property type="entry name" value="NopRA1"/>
    <property type="match status" value="1"/>
</dbReference>
<feature type="compositionally biased region" description="Polar residues" evidence="1">
    <location>
        <begin position="1329"/>
        <end position="1342"/>
    </location>
</feature>
<feature type="domain" description="URB1 C-terminal" evidence="2">
    <location>
        <begin position="255"/>
        <end position="391"/>
    </location>
</feature>
<feature type="compositionally biased region" description="Polar residues" evidence="1">
    <location>
        <begin position="1216"/>
        <end position="1230"/>
    </location>
</feature>
<feature type="compositionally biased region" description="Polar residues" evidence="1">
    <location>
        <begin position="1160"/>
        <end position="1172"/>
    </location>
</feature>
<reference evidence="4" key="1">
    <citation type="submission" date="2022-11" db="EMBL/GenBank/DDBJ databases">
        <title>Chromosomal genome sequence assembly and mating type (MAT) locus characterization of the leprose asexual lichenized fungus Lepraria neglecta (Nyl.) Erichsen.</title>
        <authorList>
            <person name="Allen J.L."/>
            <person name="Pfeffer B."/>
        </authorList>
    </citation>
    <scope>NUCLEOTIDE SEQUENCE</scope>
    <source>
        <strain evidence="4">Allen 5258</strain>
    </source>
</reference>
<dbReference type="EMBL" id="JASNWA010000006">
    <property type="protein sequence ID" value="KAK3174499.1"/>
    <property type="molecule type" value="Genomic_DNA"/>
</dbReference>
<evidence type="ECO:0000313" key="4">
    <source>
        <dbReference type="EMBL" id="KAK3174499.1"/>
    </source>
</evidence>
<feature type="compositionally biased region" description="Low complexity" evidence="1">
    <location>
        <begin position="705"/>
        <end position="715"/>
    </location>
</feature>
<feature type="region of interest" description="Disordered" evidence="1">
    <location>
        <begin position="432"/>
        <end position="543"/>
    </location>
</feature>
<feature type="compositionally biased region" description="Gly residues" evidence="1">
    <location>
        <begin position="1372"/>
        <end position="1388"/>
    </location>
</feature>
<evidence type="ECO:0000259" key="3">
    <source>
        <dbReference type="Pfam" id="PF26140"/>
    </source>
</evidence>
<comment type="caution">
    <text evidence="4">The sequence shown here is derived from an EMBL/GenBank/DDBJ whole genome shotgun (WGS) entry which is preliminary data.</text>
</comment>
<feature type="compositionally biased region" description="Low complexity" evidence="1">
    <location>
        <begin position="507"/>
        <end position="516"/>
    </location>
</feature>
<feature type="compositionally biased region" description="Low complexity" evidence="1">
    <location>
        <begin position="530"/>
        <end position="540"/>
    </location>
</feature>
<dbReference type="Gene3D" id="2.40.40.10">
    <property type="entry name" value="RlpA-like domain"/>
    <property type="match status" value="1"/>
</dbReference>
<feature type="compositionally biased region" description="Gly residues" evidence="1">
    <location>
        <begin position="517"/>
        <end position="529"/>
    </location>
</feature>
<dbReference type="Pfam" id="PF26140">
    <property type="entry name" value="HEAT_URB1"/>
    <property type="match status" value="1"/>
</dbReference>
<feature type="compositionally biased region" description="Polar residues" evidence="1">
    <location>
        <begin position="437"/>
        <end position="453"/>
    </location>
</feature>
<dbReference type="PANTHER" id="PTHR13500:SF0">
    <property type="entry name" value="NUCLEOLAR PRE-RIBOSOMAL-ASSOCIATED PROTEIN 1"/>
    <property type="match status" value="1"/>
</dbReference>
<feature type="region of interest" description="Disordered" evidence="1">
    <location>
        <begin position="198"/>
        <end position="237"/>
    </location>
</feature>
<dbReference type="InterPro" id="IPR059018">
    <property type="entry name" value="HEAT_URB1"/>
</dbReference>
<feature type="compositionally biased region" description="Polar residues" evidence="1">
    <location>
        <begin position="982"/>
        <end position="1004"/>
    </location>
</feature>
<feature type="compositionally biased region" description="Basic and acidic residues" evidence="1">
    <location>
        <begin position="902"/>
        <end position="952"/>
    </location>
</feature>
<name>A0AAD9ZA59_9LECA</name>
<feature type="compositionally biased region" description="Acidic residues" evidence="1">
    <location>
        <begin position="953"/>
        <end position="963"/>
    </location>
</feature>
<feature type="region of interest" description="Disordered" evidence="1">
    <location>
        <begin position="1045"/>
        <end position="1388"/>
    </location>
</feature>
<feature type="compositionally biased region" description="Polar residues" evidence="1">
    <location>
        <begin position="468"/>
        <end position="477"/>
    </location>
</feature>
<dbReference type="GO" id="GO:0005730">
    <property type="term" value="C:nucleolus"/>
    <property type="evidence" value="ECO:0007669"/>
    <property type="project" value="TreeGrafter"/>
</dbReference>
<feature type="region of interest" description="Disordered" evidence="1">
    <location>
        <begin position="702"/>
        <end position="1016"/>
    </location>
</feature>
<sequence>MLLKMHCDRRRADPNFYKFESVLGPVAIENQILHSRSSLEMLVLSLQDSGGFIASNNVFEFLDNCILRLVRKSIHYSDTFSSLFAAVTTDISASKSDIDLLLVTIMEQWPFLAKSADLPTIINVSAWLLRYMEMTRLKTTWNDLTRLDGADTKVLRQIRNKIRGEIQDKACRGMFKKALKEPPELGLLEELFAHAGAKGQRSIAEPDPHTDEILPKPHTELLPPGPPQEDENHPGLNRWSREDIQDAISDGPITELFLCLCSEHAEIRKQALHSVRTFMGKLEGSGYSEWQHTFVLAGELVETAKGIVSDDPLPYFAGVLAAQLLSVLADPLHFMYEKANKFLNKGPQWNLKKLPSYWVDKILLNPPSGDNSHYLEVDWLLDILIDGLRTPAVGNGALSPLQHVRTAPIAICIAIITRVLFPEDSKPALPLHDPATGSWTNDPSWQCQAPGQSPTGGTVASTGGGTPQSGAGSTDPNAGTGKGTNPNAGSGGGTTTPATSGQGGTTSSGDTTPATSGQGGSTGGGGGSSTGATQPATSGTCSTTPVLSGWTGVASTSNYVFTDPATACDCNSSATWQWSGVGNGYYNGAVNAHFFMGANGQPNCGKGCGSCYQLMSSGQNFYGGGPGGDGIGSGSMMTLNIIDSCYASDGSSKWCTSLDPSATDQAGCNVHFDIMTGGLGAGMSDPTGSDGKAWVEEWMGPIPDQNQAQNQNQRRTANKGKSEEAFANDATTTRRPLFEARAKSTNVPEEIVLGPPKTAFASAAGRGNGNKTFDTPQRSSFTNHEDAGTKNDRTNFRDRYSRDGQRPERDGDKGREPRPANTQNRRSVKDDSDLWSNVRQARTPGQEEGERLYRRNGDRDYDRDREGGREPRMQRGFDNHRRDGDRDAEGENGARRGGLGRGRNEPSWYKDEGHKEEGGHEDSGNTRPWDRERRGTRGQDRDWNRGGMKVEMDPEWMDAPEPEEQSHVKTSEDFERWKKQMKTGSTATQDTPLPPTEQRSNHQPIASGGVAGAGRGKVDTPLVIDSSFDDGFFGLWTGPKKSKEVIDNAENGAPPMIANTGAKPSKPSKFTGFFNPRPDPEPPQEQPSIPSMGLFAPPQDSSNEDKEGFQRILNLLGQQQPQNGTPITPPRALTQRGPPASPPVQSPQGREQNDLFSLLKTGSPQGNAVPQTRDSEFLLKLMQQPQQGRHDLREPNPNGRRAGQDTTPGLLPFSNLMISPNETPQPTSSVGPPPGFYDDGHTRDKLNPGAERRGPPPGFFDASKTQRPSPVGAPQGSGFPPGIQRPPGLEQMPPGYAQHIQPQRQTMVPPPGFQVPSRGQNAFPPGLFANNNPNQFGVSTNGRGMHPPGFVNAPPPGFPLPFSQEGLPFGAFGDGNFGQGGFGQQRRQ</sequence>
<dbReference type="InterPro" id="IPR039844">
    <property type="entry name" value="URB1"/>
</dbReference>
<dbReference type="Pfam" id="PF22514">
    <property type="entry name" value="EXPB1_D1"/>
    <property type="match status" value="1"/>
</dbReference>
<keyword evidence="5" id="KW-1185">Reference proteome</keyword>
<dbReference type="GO" id="GO:0000463">
    <property type="term" value="P:maturation of LSU-rRNA from tricistronic rRNA transcript (SSU-rRNA, 5.8S rRNA, LSU-rRNA)"/>
    <property type="evidence" value="ECO:0007669"/>
    <property type="project" value="TreeGrafter"/>
</dbReference>
<dbReference type="InterPro" id="IPR036908">
    <property type="entry name" value="RlpA-like_sf"/>
</dbReference>
<evidence type="ECO:0000259" key="2">
    <source>
        <dbReference type="Pfam" id="PF16201"/>
    </source>
</evidence>
<feature type="compositionally biased region" description="Basic and acidic residues" evidence="1">
    <location>
        <begin position="783"/>
        <end position="818"/>
    </location>
</feature>
<feature type="compositionally biased region" description="Basic and acidic residues" evidence="1">
    <location>
        <begin position="848"/>
        <end position="894"/>
    </location>
</feature>
<accession>A0AAD9ZA59</accession>
<evidence type="ECO:0000313" key="5">
    <source>
        <dbReference type="Proteomes" id="UP001276659"/>
    </source>
</evidence>
<dbReference type="PANTHER" id="PTHR13500">
    <property type="entry name" value="NUCLEOLAR PRERIBOSOMAL-ASSOCIATED PROTEIN 1"/>
    <property type="match status" value="1"/>
</dbReference>
<feature type="compositionally biased region" description="Basic and acidic residues" evidence="1">
    <location>
        <begin position="1238"/>
        <end position="1254"/>
    </location>
</feature>
<organism evidence="4 5">
    <name type="scientific">Lepraria neglecta</name>
    <dbReference type="NCBI Taxonomy" id="209136"/>
    <lineage>
        <taxon>Eukaryota</taxon>
        <taxon>Fungi</taxon>
        <taxon>Dikarya</taxon>
        <taxon>Ascomycota</taxon>
        <taxon>Pezizomycotina</taxon>
        <taxon>Lecanoromycetes</taxon>
        <taxon>OSLEUM clade</taxon>
        <taxon>Lecanoromycetidae</taxon>
        <taxon>Lecanorales</taxon>
        <taxon>Lecanorineae</taxon>
        <taxon>Stereocaulaceae</taxon>
        <taxon>Lepraria</taxon>
    </lineage>
</organism>
<dbReference type="SUPFAM" id="SSF50685">
    <property type="entry name" value="Barwin-like endoglucanases"/>
    <property type="match status" value="1"/>
</dbReference>
<dbReference type="GO" id="GO:0000466">
    <property type="term" value="P:maturation of 5.8S rRNA from tricistronic rRNA transcript (SSU-rRNA, 5.8S rRNA, LSU-rRNA)"/>
    <property type="evidence" value="ECO:0007669"/>
    <property type="project" value="TreeGrafter"/>
</dbReference>
<gene>
    <name evidence="4" type="ORF">OEA41_001745</name>
</gene>
<feature type="compositionally biased region" description="Polar residues" evidence="1">
    <location>
        <begin position="769"/>
        <end position="782"/>
    </location>
</feature>
<dbReference type="InterPro" id="IPR032436">
    <property type="entry name" value="URB1_C"/>
</dbReference>
<proteinExistence type="predicted"/>
<feature type="domain" description="URB1 central HEAT repeat" evidence="3">
    <location>
        <begin position="18"/>
        <end position="181"/>
    </location>
</feature>
<dbReference type="InterPro" id="IPR046784">
    <property type="entry name" value="Eap1"/>
</dbReference>
<dbReference type="Pfam" id="PF20566">
    <property type="entry name" value="Eap1"/>
    <property type="match status" value="2"/>
</dbReference>
<feature type="compositionally biased region" description="Basic and acidic residues" evidence="1">
    <location>
        <begin position="964"/>
        <end position="978"/>
    </location>
</feature>
<dbReference type="Proteomes" id="UP001276659">
    <property type="component" value="Unassembled WGS sequence"/>
</dbReference>
<protein>
    <submittedName>
        <fullName evidence="4">Uncharacterized protein</fullName>
    </submittedName>
</protein>
<feature type="compositionally biased region" description="Basic and acidic residues" evidence="1">
    <location>
        <begin position="204"/>
        <end position="219"/>
    </location>
</feature>